<sequence>MEANQFAGFANTFLVENGSERPSIQTVGPDEDISRRKRPHRCDEEYPCGNCTKRNETCVRHRPPRPAGQGNRQQQQQQQQQAQQAQSPSPSIPSRPPSVAPASQPAAVDNINLLHMELLHHFERFTIPTLCFQEIWPTMLQLAFHSQQHTYLVNAVLSLAAAHKSYLSPNQPRYHRANYSLLDRSLREYRKALSNPITSTNCDALLGTAILINHLMWCDLSFMDVNQPGEGLDLSADRLYWLSTGVRQIFFMAWPLFQTNHSVFMRVPVLQPCMALEDEVDARGLISWQRIAQGFMDLYDNPRYKGGRGAFSPAYTPESSRTVSQSPGISSPTTTTTQSMAFDNNDNNSSSLPETLSLGSQGGNLFKVRTLWDSYKSGEAFVQNQGQQQDEADQRAAYERLVARLAVAIAFIQERGTSGTCPAGAFACQFASSSPPPDSSARAPLTKADIVRYVLTFPMLCFGPFLPLISTGDSRALVVLLHIYRVVRVLLPTDDYWWCRRRAEVMERVIGDELRARGLEICIRRRDEVC</sequence>
<dbReference type="GO" id="GO:0008270">
    <property type="term" value="F:zinc ion binding"/>
    <property type="evidence" value="ECO:0007669"/>
    <property type="project" value="InterPro"/>
</dbReference>
<evidence type="ECO:0000313" key="3">
    <source>
        <dbReference type="EMBL" id="KAK4214507.1"/>
    </source>
</evidence>
<evidence type="ECO:0000256" key="2">
    <source>
        <dbReference type="SAM" id="MobiDB-lite"/>
    </source>
</evidence>
<keyword evidence="1" id="KW-0539">Nucleus</keyword>
<evidence type="ECO:0000313" key="4">
    <source>
        <dbReference type="Proteomes" id="UP001301769"/>
    </source>
</evidence>
<dbReference type="PANTHER" id="PTHR47657:SF14">
    <property type="entry name" value="ZN(2)-C6 FUNGAL-TYPE DOMAIN-CONTAINING PROTEIN"/>
    <property type="match status" value="1"/>
</dbReference>
<feature type="compositionally biased region" description="Pro residues" evidence="2">
    <location>
        <begin position="90"/>
        <end position="99"/>
    </location>
</feature>
<dbReference type="EMBL" id="MU858092">
    <property type="protein sequence ID" value="KAK4214507.1"/>
    <property type="molecule type" value="Genomic_DNA"/>
</dbReference>
<dbReference type="AlphaFoldDB" id="A0AAN7B909"/>
<comment type="caution">
    <text evidence="3">The sequence shown here is derived from an EMBL/GenBank/DDBJ whole genome shotgun (WGS) entry which is preliminary data.</text>
</comment>
<reference evidence="3" key="1">
    <citation type="journal article" date="2023" name="Mol. Phylogenet. Evol.">
        <title>Genome-scale phylogeny and comparative genomics of the fungal order Sordariales.</title>
        <authorList>
            <person name="Hensen N."/>
            <person name="Bonometti L."/>
            <person name="Westerberg I."/>
            <person name="Brannstrom I.O."/>
            <person name="Guillou S."/>
            <person name="Cros-Aarteil S."/>
            <person name="Calhoun S."/>
            <person name="Haridas S."/>
            <person name="Kuo A."/>
            <person name="Mondo S."/>
            <person name="Pangilinan J."/>
            <person name="Riley R."/>
            <person name="LaButti K."/>
            <person name="Andreopoulos B."/>
            <person name="Lipzen A."/>
            <person name="Chen C."/>
            <person name="Yan M."/>
            <person name="Daum C."/>
            <person name="Ng V."/>
            <person name="Clum A."/>
            <person name="Steindorff A."/>
            <person name="Ohm R.A."/>
            <person name="Martin F."/>
            <person name="Silar P."/>
            <person name="Natvig D.O."/>
            <person name="Lalanne C."/>
            <person name="Gautier V."/>
            <person name="Ament-Velasquez S.L."/>
            <person name="Kruys A."/>
            <person name="Hutchinson M.I."/>
            <person name="Powell A.J."/>
            <person name="Barry K."/>
            <person name="Miller A.N."/>
            <person name="Grigoriev I.V."/>
            <person name="Debuchy R."/>
            <person name="Gladieux P."/>
            <person name="Hiltunen Thoren M."/>
            <person name="Johannesson H."/>
        </authorList>
    </citation>
    <scope>NUCLEOTIDE SEQUENCE</scope>
    <source>
        <strain evidence="3">PSN293</strain>
    </source>
</reference>
<evidence type="ECO:0000256" key="1">
    <source>
        <dbReference type="ARBA" id="ARBA00023242"/>
    </source>
</evidence>
<protein>
    <submittedName>
        <fullName evidence="3">Sterol uptake control protein 2</fullName>
    </submittedName>
</protein>
<dbReference type="Proteomes" id="UP001301769">
    <property type="component" value="Unassembled WGS sequence"/>
</dbReference>
<dbReference type="InterPro" id="IPR001138">
    <property type="entry name" value="Zn2Cys6_DnaBD"/>
</dbReference>
<keyword evidence="4" id="KW-1185">Reference proteome</keyword>
<organism evidence="3 4">
    <name type="scientific">Rhypophila decipiens</name>
    <dbReference type="NCBI Taxonomy" id="261697"/>
    <lineage>
        <taxon>Eukaryota</taxon>
        <taxon>Fungi</taxon>
        <taxon>Dikarya</taxon>
        <taxon>Ascomycota</taxon>
        <taxon>Pezizomycotina</taxon>
        <taxon>Sordariomycetes</taxon>
        <taxon>Sordariomycetidae</taxon>
        <taxon>Sordariales</taxon>
        <taxon>Naviculisporaceae</taxon>
        <taxon>Rhypophila</taxon>
    </lineage>
</organism>
<feature type="compositionally biased region" description="Low complexity" evidence="2">
    <location>
        <begin position="67"/>
        <end position="89"/>
    </location>
</feature>
<feature type="compositionally biased region" description="Low complexity" evidence="2">
    <location>
        <begin position="324"/>
        <end position="339"/>
    </location>
</feature>
<dbReference type="CDD" id="cd00067">
    <property type="entry name" value="GAL4"/>
    <property type="match status" value="1"/>
</dbReference>
<name>A0AAN7B909_9PEZI</name>
<gene>
    <name evidence="3" type="ORF">QBC37DRAFT_372886</name>
</gene>
<feature type="compositionally biased region" description="Polar residues" evidence="2">
    <location>
        <begin position="340"/>
        <end position="356"/>
    </location>
</feature>
<dbReference type="InterPro" id="IPR052400">
    <property type="entry name" value="Zn2-C6_fungal_TF"/>
</dbReference>
<accession>A0AAN7B909</accession>
<proteinExistence type="predicted"/>
<feature type="region of interest" description="Disordered" evidence="2">
    <location>
        <begin position="14"/>
        <end position="104"/>
    </location>
</feature>
<reference evidence="3" key="2">
    <citation type="submission" date="2023-05" db="EMBL/GenBank/DDBJ databases">
        <authorList>
            <consortium name="Lawrence Berkeley National Laboratory"/>
            <person name="Steindorff A."/>
            <person name="Hensen N."/>
            <person name="Bonometti L."/>
            <person name="Westerberg I."/>
            <person name="Brannstrom I.O."/>
            <person name="Guillou S."/>
            <person name="Cros-Aarteil S."/>
            <person name="Calhoun S."/>
            <person name="Haridas S."/>
            <person name="Kuo A."/>
            <person name="Mondo S."/>
            <person name="Pangilinan J."/>
            <person name="Riley R."/>
            <person name="Labutti K."/>
            <person name="Andreopoulos B."/>
            <person name="Lipzen A."/>
            <person name="Chen C."/>
            <person name="Yanf M."/>
            <person name="Daum C."/>
            <person name="Ng V."/>
            <person name="Clum A."/>
            <person name="Ohm R."/>
            <person name="Martin F."/>
            <person name="Silar P."/>
            <person name="Natvig D."/>
            <person name="Lalanne C."/>
            <person name="Gautier V."/>
            <person name="Ament-Velasquez S.L."/>
            <person name="Kruys A."/>
            <person name="Hutchinson M.I."/>
            <person name="Powell A.J."/>
            <person name="Barry K."/>
            <person name="Miller A.N."/>
            <person name="Grigoriev I.V."/>
            <person name="Debuchy R."/>
            <person name="Gladieux P."/>
            <person name="Thoren M.H."/>
            <person name="Johannesson H."/>
        </authorList>
    </citation>
    <scope>NUCLEOTIDE SEQUENCE</scope>
    <source>
        <strain evidence="3">PSN293</strain>
    </source>
</reference>
<dbReference type="GO" id="GO:0000981">
    <property type="term" value="F:DNA-binding transcription factor activity, RNA polymerase II-specific"/>
    <property type="evidence" value="ECO:0007669"/>
    <property type="project" value="InterPro"/>
</dbReference>
<dbReference type="PANTHER" id="PTHR47657">
    <property type="entry name" value="STEROL REGULATORY ELEMENT-BINDING PROTEIN ECM22"/>
    <property type="match status" value="1"/>
</dbReference>
<feature type="region of interest" description="Disordered" evidence="2">
    <location>
        <begin position="310"/>
        <end position="356"/>
    </location>
</feature>